<dbReference type="SUPFAM" id="SSF46894">
    <property type="entry name" value="C-terminal effector domain of the bipartite response regulators"/>
    <property type="match status" value="1"/>
</dbReference>
<evidence type="ECO:0000256" key="8">
    <source>
        <dbReference type="PROSITE-ProRule" id="PRU01091"/>
    </source>
</evidence>
<evidence type="ECO:0000256" key="5">
    <source>
        <dbReference type="ARBA" id="ARBA00023125"/>
    </source>
</evidence>
<evidence type="ECO:0000256" key="2">
    <source>
        <dbReference type="ARBA" id="ARBA00022553"/>
    </source>
</evidence>
<evidence type="ECO:0000256" key="1">
    <source>
        <dbReference type="ARBA" id="ARBA00004496"/>
    </source>
</evidence>
<organism evidence="11 12">
    <name type="scientific">Anaerobacillus arseniciselenatis</name>
    <dbReference type="NCBI Taxonomy" id="85682"/>
    <lineage>
        <taxon>Bacteria</taxon>
        <taxon>Bacillati</taxon>
        <taxon>Bacillota</taxon>
        <taxon>Bacilli</taxon>
        <taxon>Bacillales</taxon>
        <taxon>Bacillaceae</taxon>
        <taxon>Anaerobacillus</taxon>
    </lineage>
</organism>
<dbReference type="GO" id="GO:0032993">
    <property type="term" value="C:protein-DNA complex"/>
    <property type="evidence" value="ECO:0007669"/>
    <property type="project" value="TreeGrafter"/>
</dbReference>
<dbReference type="PROSITE" id="PS50110">
    <property type="entry name" value="RESPONSE_REGULATORY"/>
    <property type="match status" value="1"/>
</dbReference>
<gene>
    <name evidence="11" type="ORF">BKP35_18625</name>
</gene>
<dbReference type="Gene3D" id="3.40.50.2300">
    <property type="match status" value="1"/>
</dbReference>
<sequence>MNEGKKILVVDDEPKILKVLEQTLTKQNYEVITASDGEEALLKLEEKNPDLMVLDLMLPKLDGYEVCRLAKSKTNIPIIMLTAKGDLVDKTVGFHMGIDDYMTKPFSPSELALRIKAVMRRVAEAQLLISRSQSQSTSPQTSEPTLELGGVKIDFNSRQIEVNGTVIKSTAKEFELLKLFMQHPNQVFTREQLLQKIWDSDYVGDANTVTVLIRRIREKLEDDPAKPTRIVTVWGVGYKFATD</sequence>
<dbReference type="Gene3D" id="6.10.250.690">
    <property type="match status" value="1"/>
</dbReference>
<dbReference type="GO" id="GO:0000156">
    <property type="term" value="F:phosphorelay response regulator activity"/>
    <property type="evidence" value="ECO:0007669"/>
    <property type="project" value="TreeGrafter"/>
</dbReference>
<dbReference type="PROSITE" id="PS51755">
    <property type="entry name" value="OMPR_PHOB"/>
    <property type="match status" value="1"/>
</dbReference>
<dbReference type="InterPro" id="IPR001867">
    <property type="entry name" value="OmpR/PhoB-type_DNA-bd"/>
</dbReference>
<dbReference type="Pfam" id="PF00486">
    <property type="entry name" value="Trans_reg_C"/>
    <property type="match status" value="1"/>
</dbReference>
<dbReference type="GO" id="GO:0005829">
    <property type="term" value="C:cytosol"/>
    <property type="evidence" value="ECO:0007669"/>
    <property type="project" value="TreeGrafter"/>
</dbReference>
<dbReference type="InterPro" id="IPR001789">
    <property type="entry name" value="Sig_transdc_resp-reg_receiver"/>
</dbReference>
<name>A0A1S2L5V6_9BACI</name>
<keyword evidence="12" id="KW-1185">Reference proteome</keyword>
<feature type="domain" description="OmpR/PhoB-type" evidence="10">
    <location>
        <begin position="143"/>
        <end position="242"/>
    </location>
</feature>
<dbReference type="SMART" id="SM00862">
    <property type="entry name" value="Trans_reg_C"/>
    <property type="match status" value="1"/>
</dbReference>
<reference evidence="11 12" key="1">
    <citation type="submission" date="2016-10" db="EMBL/GenBank/DDBJ databases">
        <title>Draft genome sequences of four alkaliphilic bacteria belonging to the Anaerobacillus genus.</title>
        <authorList>
            <person name="Bassil N.M."/>
            <person name="Lloyd J.R."/>
        </authorList>
    </citation>
    <scope>NUCLEOTIDE SEQUENCE [LARGE SCALE GENOMIC DNA]</scope>
    <source>
        <strain evidence="11 12">DSM 15340</strain>
    </source>
</reference>
<keyword evidence="5 8" id="KW-0238">DNA-binding</keyword>
<comment type="subcellular location">
    <subcellularLocation>
        <location evidence="1">Cytoplasm</location>
    </subcellularLocation>
</comment>
<evidence type="ECO:0000256" key="7">
    <source>
        <dbReference type="PROSITE-ProRule" id="PRU00169"/>
    </source>
</evidence>
<dbReference type="InterPro" id="IPR036388">
    <property type="entry name" value="WH-like_DNA-bd_sf"/>
</dbReference>
<dbReference type="GO" id="GO:0000976">
    <property type="term" value="F:transcription cis-regulatory region binding"/>
    <property type="evidence" value="ECO:0007669"/>
    <property type="project" value="TreeGrafter"/>
</dbReference>
<evidence type="ECO:0000256" key="6">
    <source>
        <dbReference type="ARBA" id="ARBA00023163"/>
    </source>
</evidence>
<accession>A0A1S2L5V6</accession>
<keyword evidence="2 7" id="KW-0597">Phosphoprotein</keyword>
<dbReference type="Gene3D" id="1.10.10.10">
    <property type="entry name" value="Winged helix-like DNA-binding domain superfamily/Winged helix DNA-binding domain"/>
    <property type="match status" value="1"/>
</dbReference>
<keyword evidence="3" id="KW-0902">Two-component regulatory system</keyword>
<proteinExistence type="predicted"/>
<dbReference type="Proteomes" id="UP000180098">
    <property type="component" value="Unassembled WGS sequence"/>
</dbReference>
<dbReference type="GO" id="GO:0006355">
    <property type="term" value="P:regulation of DNA-templated transcription"/>
    <property type="evidence" value="ECO:0007669"/>
    <property type="project" value="InterPro"/>
</dbReference>
<comment type="caution">
    <text evidence="11">The sequence shown here is derived from an EMBL/GenBank/DDBJ whole genome shotgun (WGS) entry which is preliminary data.</text>
</comment>
<evidence type="ECO:0000313" key="11">
    <source>
        <dbReference type="EMBL" id="OIJ07694.1"/>
    </source>
</evidence>
<dbReference type="EMBL" id="MLQQ01000058">
    <property type="protein sequence ID" value="OIJ07694.1"/>
    <property type="molecule type" value="Genomic_DNA"/>
</dbReference>
<dbReference type="InterPro" id="IPR011006">
    <property type="entry name" value="CheY-like_superfamily"/>
</dbReference>
<evidence type="ECO:0000256" key="3">
    <source>
        <dbReference type="ARBA" id="ARBA00023012"/>
    </source>
</evidence>
<feature type="modified residue" description="4-aspartylphosphate" evidence="7">
    <location>
        <position position="55"/>
    </location>
</feature>
<keyword evidence="6" id="KW-0804">Transcription</keyword>
<dbReference type="Pfam" id="PF00072">
    <property type="entry name" value="Response_reg"/>
    <property type="match status" value="1"/>
</dbReference>
<evidence type="ECO:0000259" key="9">
    <source>
        <dbReference type="PROSITE" id="PS50110"/>
    </source>
</evidence>
<dbReference type="InterPro" id="IPR016032">
    <property type="entry name" value="Sig_transdc_resp-reg_C-effctor"/>
</dbReference>
<dbReference type="InterPro" id="IPR039420">
    <property type="entry name" value="WalR-like"/>
</dbReference>
<protein>
    <submittedName>
        <fullName evidence="11">DNA-binding response regulator</fullName>
    </submittedName>
</protein>
<dbReference type="RefSeq" id="WP_071314883.1">
    <property type="nucleotide sequence ID" value="NZ_MLQQ01000058.1"/>
</dbReference>
<feature type="domain" description="Response regulatory" evidence="9">
    <location>
        <begin position="6"/>
        <end position="119"/>
    </location>
</feature>
<evidence type="ECO:0000313" key="12">
    <source>
        <dbReference type="Proteomes" id="UP000180098"/>
    </source>
</evidence>
<dbReference type="SMART" id="SM00448">
    <property type="entry name" value="REC"/>
    <property type="match status" value="1"/>
</dbReference>
<dbReference type="FunFam" id="3.40.50.2300:FF:000001">
    <property type="entry name" value="DNA-binding response regulator PhoB"/>
    <property type="match status" value="1"/>
</dbReference>
<feature type="DNA-binding region" description="OmpR/PhoB-type" evidence="8">
    <location>
        <begin position="143"/>
        <end position="242"/>
    </location>
</feature>
<dbReference type="AlphaFoldDB" id="A0A1S2L5V6"/>
<dbReference type="PANTHER" id="PTHR48111">
    <property type="entry name" value="REGULATOR OF RPOS"/>
    <property type="match status" value="1"/>
</dbReference>
<evidence type="ECO:0000256" key="4">
    <source>
        <dbReference type="ARBA" id="ARBA00023015"/>
    </source>
</evidence>
<dbReference type="SUPFAM" id="SSF52172">
    <property type="entry name" value="CheY-like"/>
    <property type="match status" value="1"/>
</dbReference>
<dbReference type="PANTHER" id="PTHR48111:SF40">
    <property type="entry name" value="PHOSPHATE REGULON TRANSCRIPTIONAL REGULATORY PROTEIN PHOB"/>
    <property type="match status" value="1"/>
</dbReference>
<dbReference type="FunFam" id="1.10.10.10:FF:000018">
    <property type="entry name" value="DNA-binding response regulator ResD"/>
    <property type="match status" value="1"/>
</dbReference>
<evidence type="ECO:0000259" key="10">
    <source>
        <dbReference type="PROSITE" id="PS51755"/>
    </source>
</evidence>
<dbReference type="OrthoDB" id="9790442at2"/>
<dbReference type="CDD" id="cd00383">
    <property type="entry name" value="trans_reg_C"/>
    <property type="match status" value="1"/>
</dbReference>
<keyword evidence="4" id="KW-0805">Transcription regulation</keyword>